<dbReference type="AlphaFoldDB" id="A0A4Q7NDG8"/>
<accession>A0A4Q7NDG8</accession>
<dbReference type="OrthoDB" id="502821at2"/>
<reference evidence="4 5" key="1">
    <citation type="submission" date="2019-02" db="EMBL/GenBank/DDBJ databases">
        <title>Genomic Encyclopedia of Type Strains, Phase IV (KMG-IV): sequencing the most valuable type-strain genomes for metagenomic binning, comparative biology and taxonomic classification.</title>
        <authorList>
            <person name="Goeker M."/>
        </authorList>
    </citation>
    <scope>NUCLEOTIDE SEQUENCE [LARGE SCALE GENOMIC DNA]</scope>
    <source>
        <strain evidence="4 5">K24</strain>
    </source>
</reference>
<dbReference type="InterPro" id="IPR013658">
    <property type="entry name" value="SGL"/>
</dbReference>
<dbReference type="Proteomes" id="UP000292445">
    <property type="component" value="Unassembled WGS sequence"/>
</dbReference>
<comment type="cofactor">
    <cofactor evidence="2">
        <name>Zn(2+)</name>
        <dbReference type="ChEBI" id="CHEBI:29105"/>
    </cofactor>
    <text evidence="2">Binds 1 divalent metal cation per subunit.</text>
</comment>
<dbReference type="Pfam" id="PF08450">
    <property type="entry name" value="SGL"/>
    <property type="match status" value="1"/>
</dbReference>
<name>A0A4Q7NDG8_9BURK</name>
<dbReference type="SUPFAM" id="SSF63829">
    <property type="entry name" value="Calcium-dependent phosphotriesterase"/>
    <property type="match status" value="1"/>
</dbReference>
<feature type="binding site" evidence="2">
    <location>
        <position position="176"/>
    </location>
    <ligand>
        <name>a divalent metal cation</name>
        <dbReference type="ChEBI" id="CHEBI:60240"/>
    </ligand>
</feature>
<feature type="active site" description="Proton donor/acceptor" evidence="1">
    <location>
        <position position="225"/>
    </location>
</feature>
<gene>
    <name evidence="4" type="ORF">EV675_3726</name>
</gene>
<dbReference type="PANTHER" id="PTHR47572">
    <property type="entry name" value="LIPOPROTEIN-RELATED"/>
    <property type="match status" value="1"/>
</dbReference>
<evidence type="ECO:0000256" key="1">
    <source>
        <dbReference type="PIRSR" id="PIRSR605511-1"/>
    </source>
</evidence>
<dbReference type="GO" id="GO:0046872">
    <property type="term" value="F:metal ion binding"/>
    <property type="evidence" value="ECO:0007669"/>
    <property type="project" value="UniProtKB-KW"/>
</dbReference>
<dbReference type="PRINTS" id="PR01790">
    <property type="entry name" value="SMP30FAMILY"/>
</dbReference>
<protein>
    <submittedName>
        <fullName evidence="4">Gluconolactonase</fullName>
    </submittedName>
</protein>
<dbReference type="InterPro" id="IPR005511">
    <property type="entry name" value="SMP-30"/>
</dbReference>
<dbReference type="PANTHER" id="PTHR47572:SF5">
    <property type="entry name" value="BLR2277 PROTEIN"/>
    <property type="match status" value="1"/>
</dbReference>
<feature type="domain" description="SMP-30/Gluconolactonase/LRE-like region" evidence="3">
    <location>
        <begin position="43"/>
        <end position="284"/>
    </location>
</feature>
<comment type="caution">
    <text evidence="4">The sequence shown here is derived from an EMBL/GenBank/DDBJ whole genome shotgun (WGS) entry which is preliminary data.</text>
</comment>
<feature type="binding site" evidence="2">
    <location>
        <position position="43"/>
    </location>
    <ligand>
        <name>a divalent metal cation</name>
        <dbReference type="ChEBI" id="CHEBI:60240"/>
    </ligand>
</feature>
<dbReference type="Gene3D" id="2.120.10.30">
    <property type="entry name" value="TolB, C-terminal domain"/>
    <property type="match status" value="1"/>
</dbReference>
<feature type="binding site" evidence="2">
    <location>
        <position position="128"/>
    </location>
    <ligand>
        <name>substrate</name>
    </ligand>
</feature>
<keyword evidence="2" id="KW-0479">Metal-binding</keyword>
<dbReference type="EMBL" id="SGXC01000002">
    <property type="protein sequence ID" value="RZS81108.1"/>
    <property type="molecule type" value="Genomic_DNA"/>
</dbReference>
<sequence length="313" mass="33903">MYAAPPDLSTEVFAALPPSLHLMQSMSPWVRARGAGPLHSFLEGPAFDREGVLYCTDLAHGRIFRIDPAGRFSQACRYDGEPNGLKLHRDGRLFIADRRHGLMAMSPRDICPQALLAPEEARGLQGPNDLLFAANGDLYFTDQGDSALNRPTGRLCRLRRGAGRVETLVDELAGPNGLAFAPGERLLYLAVTRDNAIYSVPLDEAGRVGKVGRFIQLSGSPTGPDGLATDMRGNLAVVHAGLGSVWLFSAMGEPLLRIRSCAGRRTTNVAYGGPDRRTLYVTEAEQGVILAARMPEPGLPLYAHMKNDNEETP</sequence>
<keyword evidence="2" id="KW-0862">Zinc</keyword>
<organism evidence="4 5">
    <name type="scientific">Pigmentiphaga kullae</name>
    <dbReference type="NCBI Taxonomy" id="151784"/>
    <lineage>
        <taxon>Bacteria</taxon>
        <taxon>Pseudomonadati</taxon>
        <taxon>Pseudomonadota</taxon>
        <taxon>Betaproteobacteria</taxon>
        <taxon>Burkholderiales</taxon>
        <taxon>Alcaligenaceae</taxon>
        <taxon>Pigmentiphaga</taxon>
    </lineage>
</organism>
<dbReference type="InterPro" id="IPR051262">
    <property type="entry name" value="SMP-30/CGR1_Lactonase"/>
</dbReference>
<proteinExistence type="predicted"/>
<evidence type="ECO:0000313" key="4">
    <source>
        <dbReference type="EMBL" id="RZS81108.1"/>
    </source>
</evidence>
<evidence type="ECO:0000259" key="3">
    <source>
        <dbReference type="Pfam" id="PF08450"/>
    </source>
</evidence>
<evidence type="ECO:0000256" key="2">
    <source>
        <dbReference type="PIRSR" id="PIRSR605511-2"/>
    </source>
</evidence>
<evidence type="ECO:0000313" key="5">
    <source>
        <dbReference type="Proteomes" id="UP000292445"/>
    </source>
</evidence>
<feature type="binding site" evidence="2">
    <location>
        <position position="225"/>
    </location>
    <ligand>
        <name>a divalent metal cation</name>
        <dbReference type="ChEBI" id="CHEBI:60240"/>
    </ligand>
</feature>
<dbReference type="RefSeq" id="WP_130358684.1">
    <property type="nucleotide sequence ID" value="NZ_SGXC01000002.1"/>
</dbReference>
<keyword evidence="5" id="KW-1185">Reference proteome</keyword>
<dbReference type="InterPro" id="IPR011042">
    <property type="entry name" value="6-blade_b-propeller_TolB-like"/>
</dbReference>